<dbReference type="Pfam" id="PF13689">
    <property type="entry name" value="DUF4154"/>
    <property type="match status" value="1"/>
</dbReference>
<organism evidence="1">
    <name type="scientific">hydrothermal vent metagenome</name>
    <dbReference type="NCBI Taxonomy" id="652676"/>
    <lineage>
        <taxon>unclassified sequences</taxon>
        <taxon>metagenomes</taxon>
        <taxon>ecological metagenomes</taxon>
    </lineage>
</organism>
<accession>A0A3B0USA3</accession>
<evidence type="ECO:0008006" key="2">
    <source>
        <dbReference type="Google" id="ProtNLM"/>
    </source>
</evidence>
<gene>
    <name evidence="1" type="ORF">MNBD_DELTA03-1823</name>
</gene>
<sequence length="198" mass="22249">MKMRLHLRMALVILALIASSMVVSLAAAGGGEPVIKQVQVKAVYLYNFLHFVTWPNYQEEKEKKVVKVIGVLGDQELGRSLTELARRLRQRGRTTIKVILYSSYRPDLDFSACHILFIGRSQADNFKMIVARLKGRPILTVADARHFLSAGGMIELVEMEGRIRYQVNLSAARTAGLRLSSQLLESALKVIRPMPKED</sequence>
<proteinExistence type="predicted"/>
<name>A0A3B0USA3_9ZZZZ</name>
<dbReference type="EMBL" id="UOEX01000073">
    <property type="protein sequence ID" value="VAW33955.1"/>
    <property type="molecule type" value="Genomic_DNA"/>
</dbReference>
<dbReference type="InterPro" id="IPR025293">
    <property type="entry name" value="YfiR/HmsC-like"/>
</dbReference>
<evidence type="ECO:0000313" key="1">
    <source>
        <dbReference type="EMBL" id="VAW33955.1"/>
    </source>
</evidence>
<reference evidence="1" key="1">
    <citation type="submission" date="2018-06" db="EMBL/GenBank/DDBJ databases">
        <authorList>
            <person name="Zhirakovskaya E."/>
        </authorList>
    </citation>
    <scope>NUCLEOTIDE SEQUENCE</scope>
</reference>
<protein>
    <recommendedName>
        <fullName evidence="2">Transmembrane protein</fullName>
    </recommendedName>
</protein>
<dbReference type="AlphaFoldDB" id="A0A3B0USA3"/>